<dbReference type="PRINTS" id="PR00305">
    <property type="entry name" value="1433ZETA"/>
</dbReference>
<dbReference type="InterPro" id="IPR000308">
    <property type="entry name" value="14-3-3"/>
</dbReference>
<dbReference type="InterPro" id="IPR023410">
    <property type="entry name" value="14-3-3_domain"/>
</dbReference>
<dbReference type="OrthoDB" id="6130772at2759"/>
<name>A0A9D4C975_DREPO</name>
<feature type="domain" description="14-3-3" evidence="3">
    <location>
        <begin position="5"/>
        <end position="251"/>
    </location>
</feature>
<comment type="caution">
    <text evidence="4">The sequence shown here is derived from an EMBL/GenBank/DDBJ whole genome shotgun (WGS) entry which is preliminary data.</text>
</comment>
<reference evidence="4" key="2">
    <citation type="submission" date="2020-11" db="EMBL/GenBank/DDBJ databases">
        <authorList>
            <person name="McCartney M.A."/>
            <person name="Auch B."/>
            <person name="Kono T."/>
            <person name="Mallez S."/>
            <person name="Becker A."/>
            <person name="Gohl D.M."/>
            <person name="Silverstein K.A.T."/>
            <person name="Koren S."/>
            <person name="Bechman K.B."/>
            <person name="Herman A."/>
            <person name="Abrahante J.E."/>
            <person name="Garbe J."/>
        </authorList>
    </citation>
    <scope>NUCLEOTIDE SEQUENCE</scope>
    <source>
        <strain evidence="4">Duluth1</strain>
        <tissue evidence="4">Whole animal</tissue>
    </source>
</reference>
<evidence type="ECO:0000313" key="4">
    <source>
        <dbReference type="EMBL" id="KAH3719437.1"/>
    </source>
</evidence>
<protein>
    <recommendedName>
        <fullName evidence="3">14-3-3 domain-containing protein</fullName>
    </recommendedName>
</protein>
<dbReference type="InterPro" id="IPR036815">
    <property type="entry name" value="14-3-3_dom_sf"/>
</dbReference>
<evidence type="ECO:0000259" key="3">
    <source>
        <dbReference type="SMART" id="SM00101"/>
    </source>
</evidence>
<dbReference type="PIRSF" id="PIRSF000868">
    <property type="entry name" value="14-3-3"/>
    <property type="match status" value="1"/>
</dbReference>
<dbReference type="PANTHER" id="PTHR18860">
    <property type="entry name" value="14-3-3 PROTEIN"/>
    <property type="match status" value="1"/>
</dbReference>
<evidence type="ECO:0000313" key="5">
    <source>
        <dbReference type="Proteomes" id="UP000828390"/>
    </source>
</evidence>
<feature type="site" description="Interaction with phosphoserine on interacting protein" evidence="2">
    <location>
        <position position="132"/>
    </location>
</feature>
<organism evidence="4 5">
    <name type="scientific">Dreissena polymorpha</name>
    <name type="common">Zebra mussel</name>
    <name type="synonym">Mytilus polymorpha</name>
    <dbReference type="NCBI Taxonomy" id="45954"/>
    <lineage>
        <taxon>Eukaryota</taxon>
        <taxon>Metazoa</taxon>
        <taxon>Spiralia</taxon>
        <taxon>Lophotrochozoa</taxon>
        <taxon>Mollusca</taxon>
        <taxon>Bivalvia</taxon>
        <taxon>Autobranchia</taxon>
        <taxon>Heteroconchia</taxon>
        <taxon>Euheterodonta</taxon>
        <taxon>Imparidentia</taxon>
        <taxon>Neoheterodontei</taxon>
        <taxon>Myida</taxon>
        <taxon>Dreissenoidea</taxon>
        <taxon>Dreissenidae</taxon>
        <taxon>Dreissena</taxon>
    </lineage>
</organism>
<dbReference type="CDD" id="cd08774">
    <property type="entry name" value="14-3-3"/>
    <property type="match status" value="1"/>
</dbReference>
<dbReference type="Gene3D" id="1.20.190.20">
    <property type="entry name" value="14-3-3 domain"/>
    <property type="match status" value="1"/>
</dbReference>
<gene>
    <name evidence="4" type="ORF">DPMN_062272</name>
</gene>
<accession>A0A9D4C975</accession>
<evidence type="ECO:0000256" key="1">
    <source>
        <dbReference type="ARBA" id="ARBA00006141"/>
    </source>
</evidence>
<dbReference type="AlphaFoldDB" id="A0A9D4C975"/>
<dbReference type="EMBL" id="JAIWYP010000013">
    <property type="protein sequence ID" value="KAH3719437.1"/>
    <property type="molecule type" value="Genomic_DNA"/>
</dbReference>
<dbReference type="Pfam" id="PF00244">
    <property type="entry name" value="14-3-3"/>
    <property type="match status" value="1"/>
</dbReference>
<sequence>MPSEREVMAHKAQLCELSSRYHEMVDVMRDLVASLPVMQKLNAQERKLLAVAYKHEIAHRRKGLKTINKLVGSPDLTMQKRTIVNDYKAMLKQEMRNLCEDLIKMLNTKLLPGINEPESDIFFHKMKGDYYRYLCETEEDEVKLAVYIGEIRQHYQVATEYAERSMAATHPLRLGLAMNYSVFINEMLDNRTEARDHAKRFYDQALDEMESVREVDIDKYNECAYLLKLLHDNIKVWTTEPDRSTLFLPTQTSHFAAKDF</sequence>
<keyword evidence="5" id="KW-1185">Reference proteome</keyword>
<reference evidence="4" key="1">
    <citation type="journal article" date="2019" name="bioRxiv">
        <title>The Genome of the Zebra Mussel, Dreissena polymorpha: A Resource for Invasive Species Research.</title>
        <authorList>
            <person name="McCartney M.A."/>
            <person name="Auch B."/>
            <person name="Kono T."/>
            <person name="Mallez S."/>
            <person name="Zhang Y."/>
            <person name="Obille A."/>
            <person name="Becker A."/>
            <person name="Abrahante J.E."/>
            <person name="Garbe J."/>
            <person name="Badalamenti J.P."/>
            <person name="Herman A."/>
            <person name="Mangelson H."/>
            <person name="Liachko I."/>
            <person name="Sullivan S."/>
            <person name="Sone E.D."/>
            <person name="Koren S."/>
            <person name="Silverstein K.A.T."/>
            <person name="Beckman K.B."/>
            <person name="Gohl D.M."/>
        </authorList>
    </citation>
    <scope>NUCLEOTIDE SEQUENCE</scope>
    <source>
        <strain evidence="4">Duluth1</strain>
        <tissue evidence="4">Whole animal</tissue>
    </source>
</reference>
<comment type="similarity">
    <text evidence="1">Belongs to the 14-3-3 family.</text>
</comment>
<dbReference type="SMART" id="SM00101">
    <property type="entry name" value="14_3_3"/>
    <property type="match status" value="1"/>
</dbReference>
<dbReference type="SUPFAM" id="SSF48445">
    <property type="entry name" value="14-3-3 protein"/>
    <property type="match status" value="1"/>
</dbReference>
<evidence type="ECO:0000256" key="2">
    <source>
        <dbReference type="PIRSR" id="PIRSR000868-1"/>
    </source>
</evidence>
<feature type="site" description="Interaction with phosphoserine on interacting protein" evidence="2">
    <location>
        <position position="61"/>
    </location>
</feature>
<proteinExistence type="inferred from homology"/>
<dbReference type="Proteomes" id="UP000828390">
    <property type="component" value="Unassembled WGS sequence"/>
</dbReference>